<keyword evidence="1 2" id="KW-0053">Apoptosis</keyword>
<dbReference type="eggNOG" id="ENOG502RUS7">
    <property type="taxonomic scope" value="Eukaryota"/>
</dbReference>
<evidence type="ECO:0000256" key="2">
    <source>
        <dbReference type="PROSITE-ProRule" id="PRU00447"/>
    </source>
</evidence>
<proteinExistence type="predicted"/>
<dbReference type="PANTHER" id="PTHR12306">
    <property type="entry name" value="CELL DEATH ACTIVATOR CIDE"/>
    <property type="match status" value="1"/>
</dbReference>
<keyword evidence="5" id="KW-1185">Reference proteome</keyword>
<name>W5K8J5_ASTMX</name>
<dbReference type="GO" id="GO:0006915">
    <property type="term" value="P:apoptotic process"/>
    <property type="evidence" value="ECO:0007669"/>
    <property type="project" value="UniProtKB-UniRule"/>
</dbReference>
<reference evidence="5" key="1">
    <citation type="submission" date="2013-03" db="EMBL/GenBank/DDBJ databases">
        <authorList>
            <person name="Jeffery W."/>
            <person name="Warren W."/>
            <person name="Wilson R.K."/>
        </authorList>
    </citation>
    <scope>NUCLEOTIDE SEQUENCE</scope>
    <source>
        <strain evidence="5">female</strain>
    </source>
</reference>
<organism evidence="4 5">
    <name type="scientific">Astyanax mexicanus</name>
    <name type="common">Blind cave fish</name>
    <name type="synonym">Astyanax fasciatus mexicanus</name>
    <dbReference type="NCBI Taxonomy" id="7994"/>
    <lineage>
        <taxon>Eukaryota</taxon>
        <taxon>Metazoa</taxon>
        <taxon>Chordata</taxon>
        <taxon>Craniata</taxon>
        <taxon>Vertebrata</taxon>
        <taxon>Euteleostomi</taxon>
        <taxon>Actinopterygii</taxon>
        <taxon>Neopterygii</taxon>
        <taxon>Teleostei</taxon>
        <taxon>Ostariophysi</taxon>
        <taxon>Characiformes</taxon>
        <taxon>Characoidei</taxon>
        <taxon>Acestrorhamphidae</taxon>
        <taxon>Acestrorhamphinae</taxon>
        <taxon>Astyanax</taxon>
    </lineage>
</organism>
<dbReference type="GeneTree" id="ENSGT00390000018596"/>
<dbReference type="Pfam" id="PF02017">
    <property type="entry name" value="CIDE-N"/>
    <property type="match status" value="1"/>
</dbReference>
<dbReference type="Gene3D" id="3.10.20.10">
    <property type="match status" value="1"/>
</dbReference>
<dbReference type="SMART" id="SM00266">
    <property type="entry name" value="CAD"/>
    <property type="match status" value="1"/>
</dbReference>
<dbReference type="STRING" id="7994.ENSAMXP00000003906"/>
<dbReference type="Ensembl" id="ENSAMXT00000003906.2">
    <property type="protein sequence ID" value="ENSAMXP00000003906.2"/>
    <property type="gene ID" value="ENSAMXG00000003822.2"/>
</dbReference>
<accession>W5K8J5</accession>
<reference evidence="5" key="2">
    <citation type="journal article" date="2014" name="Nat. Commun.">
        <title>The cavefish genome reveals candidate genes for eye loss.</title>
        <authorList>
            <person name="McGaugh S.E."/>
            <person name="Gross J.B."/>
            <person name="Aken B."/>
            <person name="Blin M."/>
            <person name="Borowsky R."/>
            <person name="Chalopin D."/>
            <person name="Hinaux H."/>
            <person name="Jeffery W.R."/>
            <person name="Keene A."/>
            <person name="Ma L."/>
            <person name="Minx P."/>
            <person name="Murphy D."/>
            <person name="O'Quin K.E."/>
            <person name="Retaux S."/>
            <person name="Rohner N."/>
            <person name="Searle S.M."/>
            <person name="Stahl B.A."/>
            <person name="Tabin C."/>
            <person name="Volff J.N."/>
            <person name="Yoshizawa M."/>
            <person name="Warren W.C."/>
        </authorList>
    </citation>
    <scope>NUCLEOTIDE SEQUENCE [LARGE SCALE GENOMIC DNA]</scope>
    <source>
        <strain evidence="5">female</strain>
    </source>
</reference>
<dbReference type="InParanoid" id="W5K8J5"/>
<dbReference type="CDD" id="cd01615">
    <property type="entry name" value="CIDE_N"/>
    <property type="match status" value="1"/>
</dbReference>
<reference evidence="4" key="3">
    <citation type="submission" date="2025-08" db="UniProtKB">
        <authorList>
            <consortium name="Ensembl"/>
        </authorList>
    </citation>
    <scope>IDENTIFICATION</scope>
</reference>
<dbReference type="SUPFAM" id="SSF54277">
    <property type="entry name" value="CAD &amp; PB1 domains"/>
    <property type="match status" value="1"/>
</dbReference>
<reference evidence="4" key="4">
    <citation type="submission" date="2025-09" db="UniProtKB">
        <authorList>
            <consortium name="Ensembl"/>
        </authorList>
    </citation>
    <scope>IDENTIFICATION</scope>
</reference>
<evidence type="ECO:0000259" key="3">
    <source>
        <dbReference type="PROSITE" id="PS51135"/>
    </source>
</evidence>
<dbReference type="Proteomes" id="UP000018467">
    <property type="component" value="Unassembled WGS sequence"/>
</dbReference>
<dbReference type="PROSITE" id="PS51135">
    <property type="entry name" value="CIDE_N"/>
    <property type="match status" value="1"/>
</dbReference>
<sequence>MFFVCPFRTNKILIQSAKTKKSHLCPKTHSELSLMSVTQQSRYRLRDRGHKLLQLSILHHITLLHHLPHCSRDQSHRWSQKTKGCDGSVSRRVWSPPQRPFRVCTFNRESRKGVTAATLKELKQKAAHALLIPTLLSLVCEEDGTEVDSDEFLMALPDNTVFMALEPRQTWRPHPLARRGGSKPADSKPCTGRDIARVTFDLYRLNPKDVFGSLSVKATFQGLYSVSADFKCLGPKKVLREALRFISTVLQAAGHMLLTSATVIRRIIQGADLLQVQNADHDVQAEYWN</sequence>
<protein>
    <submittedName>
        <fullName evidence="4">Cell death inducing DFFA like effector b</fullName>
    </submittedName>
</protein>
<dbReference type="GO" id="GO:0042981">
    <property type="term" value="P:regulation of apoptotic process"/>
    <property type="evidence" value="ECO:0007669"/>
    <property type="project" value="TreeGrafter"/>
</dbReference>
<dbReference type="InterPro" id="IPR003508">
    <property type="entry name" value="CIDE-N_dom"/>
</dbReference>
<dbReference type="PANTHER" id="PTHR12306:SF10">
    <property type="entry name" value="LIPID TRANSFERASE CIDEB"/>
    <property type="match status" value="1"/>
</dbReference>
<evidence type="ECO:0000313" key="5">
    <source>
        <dbReference type="Proteomes" id="UP000018467"/>
    </source>
</evidence>
<evidence type="ECO:0000313" key="4">
    <source>
        <dbReference type="Ensembl" id="ENSAMXP00000003906.2"/>
    </source>
</evidence>
<dbReference type="FunCoup" id="W5K8J5">
    <property type="interactions" value="1020"/>
</dbReference>
<dbReference type="HOGENOM" id="CLU_090011_0_0_1"/>
<dbReference type="Bgee" id="ENSAMXG00000003822">
    <property type="expression patterns" value="Expressed in intestine and 14 other cell types or tissues"/>
</dbReference>
<evidence type="ECO:0000256" key="1">
    <source>
        <dbReference type="ARBA" id="ARBA00022703"/>
    </source>
</evidence>
<dbReference type="AlphaFoldDB" id="W5K8J5"/>
<feature type="domain" description="CIDE-N" evidence="3">
    <location>
        <begin position="97"/>
        <end position="173"/>
    </location>
</feature>